<proteinExistence type="predicted"/>
<dbReference type="Proteomes" id="UP000663671">
    <property type="component" value="Chromosome 2"/>
</dbReference>
<feature type="region of interest" description="Disordered" evidence="1">
    <location>
        <begin position="61"/>
        <end position="85"/>
    </location>
</feature>
<organism evidence="2 3">
    <name type="scientific">Ajellomyces capsulatus</name>
    <name type="common">Darling's disease fungus</name>
    <name type="synonym">Histoplasma capsulatum</name>
    <dbReference type="NCBI Taxonomy" id="5037"/>
    <lineage>
        <taxon>Eukaryota</taxon>
        <taxon>Fungi</taxon>
        <taxon>Dikarya</taxon>
        <taxon>Ascomycota</taxon>
        <taxon>Pezizomycotina</taxon>
        <taxon>Eurotiomycetes</taxon>
        <taxon>Eurotiomycetidae</taxon>
        <taxon>Onygenales</taxon>
        <taxon>Ajellomycetaceae</taxon>
        <taxon>Histoplasma</taxon>
    </lineage>
</organism>
<dbReference type="OrthoDB" id="10636921at2759"/>
<name>A0A8A1LZX1_AJECA</name>
<dbReference type="VEuPathDB" id="FungiDB:I7I51_08834"/>
<reference evidence="2" key="1">
    <citation type="submission" date="2021-01" db="EMBL/GenBank/DDBJ databases">
        <title>Chromosome-level genome assembly of a human fungal pathogen reveals clustering of transcriptionally co-regulated genes.</title>
        <authorList>
            <person name="Voorhies M."/>
            <person name="Cohen S."/>
            <person name="Shea T.P."/>
            <person name="Petrus S."/>
            <person name="Munoz J.F."/>
            <person name="Poplawski S."/>
            <person name="Goldman W.E."/>
            <person name="Michael T."/>
            <person name="Cuomo C.A."/>
            <person name="Sil A."/>
            <person name="Beyhan S."/>
        </authorList>
    </citation>
    <scope>NUCLEOTIDE SEQUENCE</scope>
    <source>
        <strain evidence="2">WU24</strain>
    </source>
</reference>
<evidence type="ECO:0000313" key="2">
    <source>
        <dbReference type="EMBL" id="QSS59399.1"/>
    </source>
</evidence>
<evidence type="ECO:0000313" key="3">
    <source>
        <dbReference type="Proteomes" id="UP000663671"/>
    </source>
</evidence>
<dbReference type="AlphaFoldDB" id="A0A8A1LZX1"/>
<sequence>MKIKNKSKNRADVASPEPKTSMDLGQTSPSFGNIKLNCFCKGQEAISHAGPTVKIVGSLIPNRTMTNPSSRSSYSSSNPKDWEMPESVAMSGDSIAQLDSQKPQRSSFAAWTTSIPLRTPRHFPFLWALPRVNPIKHLRHEPWDPSHSSWHAIVASAPIIAITGKGSPITWNLLSTGAKAMPSSTTAARWRRPFKESQAACGGRDTPSQQALELDCVVIENSAEVLRKRIAVQALNAEGALWASVRVSVWWSGTVGEAPGGREGKR</sequence>
<feature type="region of interest" description="Disordered" evidence="1">
    <location>
        <begin position="1"/>
        <end position="26"/>
    </location>
</feature>
<evidence type="ECO:0000256" key="1">
    <source>
        <dbReference type="SAM" id="MobiDB-lite"/>
    </source>
</evidence>
<protein>
    <submittedName>
        <fullName evidence="2">Uncharacterized protein</fullName>
    </submittedName>
</protein>
<dbReference type="EMBL" id="CP069109">
    <property type="protein sequence ID" value="QSS59399.1"/>
    <property type="molecule type" value="Genomic_DNA"/>
</dbReference>
<gene>
    <name evidence="2" type="ORF">I7I51_08834</name>
</gene>
<accession>A0A8A1LZX1</accession>